<dbReference type="EC" id="2.7.13.3" evidence="2"/>
<dbReference type="PROSITE" id="PS50110">
    <property type="entry name" value="RESPONSE_REGULATORY"/>
    <property type="match status" value="1"/>
</dbReference>
<dbReference type="InterPro" id="IPR011047">
    <property type="entry name" value="Quinoprotein_ADH-like_sf"/>
</dbReference>
<name>A0ABP9CI88_9SPHI</name>
<feature type="modified residue" description="4-aspartylphosphate" evidence="7">
    <location>
        <position position="1100"/>
    </location>
</feature>
<dbReference type="InterPro" id="IPR003661">
    <property type="entry name" value="HisK_dim/P_dom"/>
</dbReference>
<dbReference type="Pfam" id="PF07494">
    <property type="entry name" value="Reg_prop"/>
    <property type="match status" value="3"/>
</dbReference>
<dbReference type="Pfam" id="PF02518">
    <property type="entry name" value="HATPase_c"/>
    <property type="match status" value="1"/>
</dbReference>
<organism evidence="11 12">
    <name type="scientific">Olivibacter ginsenosidimutans</name>
    <dbReference type="NCBI Taxonomy" id="1176537"/>
    <lineage>
        <taxon>Bacteria</taxon>
        <taxon>Pseudomonadati</taxon>
        <taxon>Bacteroidota</taxon>
        <taxon>Sphingobacteriia</taxon>
        <taxon>Sphingobacteriales</taxon>
        <taxon>Sphingobacteriaceae</taxon>
        <taxon>Olivibacter</taxon>
    </lineage>
</organism>
<keyword evidence="4" id="KW-0805">Transcription regulation</keyword>
<evidence type="ECO:0000259" key="9">
    <source>
        <dbReference type="PROSITE" id="PS50109"/>
    </source>
</evidence>
<dbReference type="InterPro" id="IPR015943">
    <property type="entry name" value="WD40/YVTN_repeat-like_dom_sf"/>
</dbReference>
<keyword evidence="5" id="KW-0238">DNA-binding</keyword>
<dbReference type="InterPro" id="IPR003594">
    <property type="entry name" value="HATPase_dom"/>
</dbReference>
<feature type="domain" description="HTH araC/xylS-type" evidence="8">
    <location>
        <begin position="1199"/>
        <end position="1298"/>
    </location>
</feature>
<dbReference type="PROSITE" id="PS01124">
    <property type="entry name" value="HTH_ARAC_FAMILY_2"/>
    <property type="match status" value="1"/>
</dbReference>
<evidence type="ECO:0000259" key="10">
    <source>
        <dbReference type="PROSITE" id="PS50110"/>
    </source>
</evidence>
<dbReference type="SMART" id="SM00388">
    <property type="entry name" value="HisKA"/>
    <property type="match status" value="1"/>
</dbReference>
<dbReference type="InterPro" id="IPR018062">
    <property type="entry name" value="HTH_AraC-typ_CS"/>
</dbReference>
<dbReference type="Proteomes" id="UP001501411">
    <property type="component" value="Unassembled WGS sequence"/>
</dbReference>
<evidence type="ECO:0000256" key="6">
    <source>
        <dbReference type="ARBA" id="ARBA00023163"/>
    </source>
</evidence>
<comment type="catalytic activity">
    <reaction evidence="1">
        <text>ATP + protein L-histidine = ADP + protein N-phospho-L-histidine.</text>
        <dbReference type="EC" id="2.7.13.3"/>
    </reaction>
</comment>
<dbReference type="InterPro" id="IPR009057">
    <property type="entry name" value="Homeodomain-like_sf"/>
</dbReference>
<proteinExistence type="predicted"/>
<evidence type="ECO:0000259" key="8">
    <source>
        <dbReference type="PROSITE" id="PS01124"/>
    </source>
</evidence>
<comment type="caution">
    <text evidence="11">The sequence shown here is derived from an EMBL/GenBank/DDBJ whole genome shotgun (WGS) entry which is preliminary data.</text>
</comment>
<feature type="domain" description="Histidine kinase" evidence="9">
    <location>
        <begin position="812"/>
        <end position="1024"/>
    </location>
</feature>
<dbReference type="InterPro" id="IPR013783">
    <property type="entry name" value="Ig-like_fold"/>
</dbReference>
<dbReference type="InterPro" id="IPR011110">
    <property type="entry name" value="Reg_prop"/>
</dbReference>
<dbReference type="CDD" id="cd00082">
    <property type="entry name" value="HisKA"/>
    <property type="match status" value="1"/>
</dbReference>
<dbReference type="RefSeq" id="WP_345235363.1">
    <property type="nucleotide sequence ID" value="NZ_BAABIQ010000044.1"/>
</dbReference>
<dbReference type="SUPFAM" id="SSF75011">
    <property type="entry name" value="3-carboxy-cis,cis-mucoante lactonizing enzyme"/>
    <property type="match status" value="1"/>
</dbReference>
<dbReference type="Gene3D" id="2.130.10.10">
    <property type="entry name" value="YVTN repeat-like/Quinoprotein amine dehydrogenase"/>
    <property type="match status" value="2"/>
</dbReference>
<dbReference type="SUPFAM" id="SSF46689">
    <property type="entry name" value="Homeodomain-like"/>
    <property type="match status" value="1"/>
</dbReference>
<dbReference type="EMBL" id="BAABIQ010000044">
    <property type="protein sequence ID" value="GAA4808701.1"/>
    <property type="molecule type" value="Genomic_DNA"/>
</dbReference>
<dbReference type="InterPro" id="IPR011123">
    <property type="entry name" value="Y_Y_Y"/>
</dbReference>
<protein>
    <recommendedName>
        <fullName evidence="2">histidine kinase</fullName>
        <ecNumber evidence="2">2.7.13.3</ecNumber>
    </recommendedName>
</protein>
<dbReference type="Pfam" id="PF00072">
    <property type="entry name" value="Response_reg"/>
    <property type="match status" value="1"/>
</dbReference>
<dbReference type="Pfam" id="PF07495">
    <property type="entry name" value="Y_Y_Y"/>
    <property type="match status" value="1"/>
</dbReference>
<dbReference type="SMART" id="SM00342">
    <property type="entry name" value="HTH_ARAC"/>
    <property type="match status" value="1"/>
</dbReference>
<keyword evidence="3 7" id="KW-0597">Phosphoprotein</keyword>
<dbReference type="InterPro" id="IPR036890">
    <property type="entry name" value="HATPase_C_sf"/>
</dbReference>
<evidence type="ECO:0000313" key="12">
    <source>
        <dbReference type="Proteomes" id="UP001501411"/>
    </source>
</evidence>
<dbReference type="Gene3D" id="3.40.50.2300">
    <property type="match status" value="1"/>
</dbReference>
<dbReference type="PANTHER" id="PTHR43547:SF2">
    <property type="entry name" value="HYBRID SIGNAL TRANSDUCTION HISTIDINE KINASE C"/>
    <property type="match status" value="1"/>
</dbReference>
<dbReference type="Gene3D" id="1.10.10.60">
    <property type="entry name" value="Homeodomain-like"/>
    <property type="match status" value="1"/>
</dbReference>
<dbReference type="SUPFAM" id="SSF63829">
    <property type="entry name" value="Calcium-dependent phosphotriesterase"/>
    <property type="match status" value="1"/>
</dbReference>
<dbReference type="PROSITE" id="PS00041">
    <property type="entry name" value="HTH_ARAC_FAMILY_1"/>
    <property type="match status" value="1"/>
</dbReference>
<dbReference type="InterPro" id="IPR001789">
    <property type="entry name" value="Sig_transdc_resp-reg_receiver"/>
</dbReference>
<evidence type="ECO:0000256" key="5">
    <source>
        <dbReference type="ARBA" id="ARBA00023125"/>
    </source>
</evidence>
<reference evidence="12" key="1">
    <citation type="journal article" date="2019" name="Int. J. Syst. Evol. Microbiol.">
        <title>The Global Catalogue of Microorganisms (GCM) 10K type strain sequencing project: providing services to taxonomists for standard genome sequencing and annotation.</title>
        <authorList>
            <consortium name="The Broad Institute Genomics Platform"/>
            <consortium name="The Broad Institute Genome Sequencing Center for Infectious Disease"/>
            <person name="Wu L."/>
            <person name="Ma J."/>
        </authorList>
    </citation>
    <scope>NUCLEOTIDE SEQUENCE [LARGE SCALE GENOMIC DNA]</scope>
    <source>
        <strain evidence="12">JCM 18200</strain>
    </source>
</reference>
<dbReference type="SMART" id="SM00387">
    <property type="entry name" value="HATPase_c"/>
    <property type="match status" value="1"/>
</dbReference>
<evidence type="ECO:0000313" key="11">
    <source>
        <dbReference type="EMBL" id="GAA4808701.1"/>
    </source>
</evidence>
<dbReference type="Gene3D" id="2.60.40.10">
    <property type="entry name" value="Immunoglobulins"/>
    <property type="match status" value="1"/>
</dbReference>
<dbReference type="SUPFAM" id="SSF52172">
    <property type="entry name" value="CheY-like"/>
    <property type="match status" value="1"/>
</dbReference>
<dbReference type="Pfam" id="PF12833">
    <property type="entry name" value="HTH_18"/>
    <property type="match status" value="1"/>
</dbReference>
<accession>A0ABP9CI88</accession>
<evidence type="ECO:0000256" key="4">
    <source>
        <dbReference type="ARBA" id="ARBA00023015"/>
    </source>
</evidence>
<dbReference type="PROSITE" id="PS50109">
    <property type="entry name" value="HIS_KIN"/>
    <property type="match status" value="1"/>
</dbReference>
<dbReference type="PRINTS" id="PR00344">
    <property type="entry name" value="BCTRLSENSOR"/>
</dbReference>
<dbReference type="CDD" id="cd00075">
    <property type="entry name" value="HATPase"/>
    <property type="match status" value="1"/>
</dbReference>
<evidence type="ECO:0000256" key="3">
    <source>
        <dbReference type="ARBA" id="ARBA00022553"/>
    </source>
</evidence>
<dbReference type="Pfam" id="PF00512">
    <property type="entry name" value="HisKA"/>
    <property type="match status" value="1"/>
</dbReference>
<dbReference type="InterPro" id="IPR018060">
    <property type="entry name" value="HTH_AraC"/>
</dbReference>
<dbReference type="SUPFAM" id="SSF50998">
    <property type="entry name" value="Quinoprotein alcohol dehydrogenase-like"/>
    <property type="match status" value="1"/>
</dbReference>
<sequence length="1300" mass="147014">MWTIVWTGGILLLVNVAYGQNYWFKRYDNRDGLSFNNINCSVQDNKGFLWFGTWDGLNRFDGHEFKIFRTDDKQEKAIGNNFVSALYVGNTDTLWVGTHNGLWKYDATDETFTRLNFTFTKWIAGITDDHQGNLWMICNDQLVKYNLKSGAYHFFDQYYCISLMTAPNGDIWVGTNRGYILRYDAQTNLRTSFSVPGTTTQAAPARITKLFFVNQEMMLVGTEHNGLKRFEQNTGNFSDVFLQSPDHTTISVTDILQSGASEYWISTTKGIYVYDLKSGKKKLLSRNDKDPNSLSDNNIKDLQIDREGGIWVGCKYSGINYFNKKNGWFTLYATEDVIDGQQVVGQVAPDEDGGIWAATENDGLFFLDTNDNVLRRRLKAFNSVSGLFADGDKLWFGSGRGTVVVANRHSGNVIHQYNTLGLSEGIGTGTVNCFSKTANGMLIGTTDGMLFLDAKTERISVVSGIPRVVVSSLFRDHAGGIWVGTYFSGLYYIDPKTMSGVSLPIDFAEGGKFNNTVTSIMEDGDHRMWFSTEGRGVVRYEPKQQQVTFLTTDDGLPSNNTFKILRSNNWLWISTAAGLCKLDSKSGAIQIFNRSNGLPIDQFAGNSGYITKDGIIYFGSTQGLVGFHSAMIAEEVIHPPLFITGIQVDNLELPIGSQAALKKSIVETKTLTLPYDSASLSIDFAALSYRSPELTQYSYRLEGLESGWTKLKTNRRVYFTKLPPGEYTFQVKAATIVGRWGREQQLKLIITPPWWLSSQAYFLYVLFGCSVVLVAFRYYQKRIQEKHERMYSMLNHQKDKEIYEAKIDFFTNIAHEIRTPLTLIMAPLEKIEQADKLEEAKYNANIMHKNADRLVKLTNQLLDFRKVEQRELKLNFVKTDVRQLLVENFDRFKLSAEMQGIAYQLTTDHQPLYAYVDPEALTKIIVNLLKNALKYGEQVVTVNLATEKEKSVEITVRNDGPLIPEPLKEKIFEPFYRLKTKQHTEGTGIGLALSRSLAAFHHGSLEASTAASHNVFTLTLPIHQEIEFDLDYFQEDLTQETEVRTTTEAKKHILIVEDNKEIMRFLFQELRNDYHVHTAGMGVEALDVLHRKDINLIISDVMMPEMDGFELCNRVKSDINFSHIPVILLTAKSSVDAKIEGLELGADAYIEKPFSPMHVKAQINSLLLNRAKIMHHFAISPAAEITTIAPSKADDILLNKLNAIILENLENVDLDVDGLASMLHMSRRNLYRKIKAVSGISPQEMIILIRLKKAAELLRSEDLKIYEIAMQTGFKSPDTFTRNFIKQFGVLPTEYAKKGS</sequence>
<evidence type="ECO:0000256" key="7">
    <source>
        <dbReference type="PROSITE-ProRule" id="PRU00169"/>
    </source>
</evidence>
<keyword evidence="6" id="KW-0804">Transcription</keyword>
<dbReference type="InterPro" id="IPR004358">
    <property type="entry name" value="Sig_transdc_His_kin-like_C"/>
</dbReference>
<dbReference type="PANTHER" id="PTHR43547">
    <property type="entry name" value="TWO-COMPONENT HISTIDINE KINASE"/>
    <property type="match status" value="1"/>
</dbReference>
<keyword evidence="12" id="KW-1185">Reference proteome</keyword>
<gene>
    <name evidence="11" type="ORF">GCM10023231_42470</name>
</gene>
<dbReference type="InterPro" id="IPR036097">
    <property type="entry name" value="HisK_dim/P_sf"/>
</dbReference>
<evidence type="ECO:0000256" key="1">
    <source>
        <dbReference type="ARBA" id="ARBA00000085"/>
    </source>
</evidence>
<dbReference type="SMART" id="SM00448">
    <property type="entry name" value="REC"/>
    <property type="match status" value="1"/>
</dbReference>
<dbReference type="SUPFAM" id="SSF47384">
    <property type="entry name" value="Homodimeric domain of signal transducing histidine kinase"/>
    <property type="match status" value="1"/>
</dbReference>
<feature type="domain" description="Response regulatory" evidence="10">
    <location>
        <begin position="1052"/>
        <end position="1167"/>
    </location>
</feature>
<evidence type="ECO:0000256" key="2">
    <source>
        <dbReference type="ARBA" id="ARBA00012438"/>
    </source>
</evidence>
<dbReference type="Gene3D" id="3.30.565.10">
    <property type="entry name" value="Histidine kinase-like ATPase, C-terminal domain"/>
    <property type="match status" value="1"/>
</dbReference>
<dbReference type="InterPro" id="IPR005467">
    <property type="entry name" value="His_kinase_dom"/>
</dbReference>
<dbReference type="InterPro" id="IPR011006">
    <property type="entry name" value="CheY-like_superfamily"/>
</dbReference>
<dbReference type="CDD" id="cd17574">
    <property type="entry name" value="REC_OmpR"/>
    <property type="match status" value="1"/>
</dbReference>
<dbReference type="SUPFAM" id="SSF55874">
    <property type="entry name" value="ATPase domain of HSP90 chaperone/DNA topoisomerase II/histidine kinase"/>
    <property type="match status" value="1"/>
</dbReference>
<dbReference type="Gene3D" id="1.10.287.130">
    <property type="match status" value="1"/>
</dbReference>